<dbReference type="AlphaFoldDB" id="A0A8H3G1I7"/>
<dbReference type="Proteomes" id="UP000664203">
    <property type="component" value="Unassembled WGS sequence"/>
</dbReference>
<reference evidence="2" key="1">
    <citation type="submission" date="2021-03" db="EMBL/GenBank/DDBJ databases">
        <authorList>
            <person name="Tagirdzhanova G."/>
        </authorList>
    </citation>
    <scope>NUCLEOTIDE SEQUENCE</scope>
</reference>
<dbReference type="Pfam" id="PF17316">
    <property type="entry name" value="Perilipin_2"/>
    <property type="match status" value="1"/>
</dbReference>
<comment type="caution">
    <text evidence="2">The sequence shown here is derived from an EMBL/GenBank/DDBJ whole genome shotgun (WGS) entry which is preliminary data.</text>
</comment>
<keyword evidence="3" id="KW-1185">Reference proteome</keyword>
<feature type="region of interest" description="Disordered" evidence="1">
    <location>
        <begin position="210"/>
        <end position="272"/>
    </location>
</feature>
<accession>A0A8H3G1I7</accession>
<gene>
    <name evidence="2" type="ORF">ALECFALPRED_006185</name>
</gene>
<name>A0A8H3G1I7_9LECA</name>
<dbReference type="PANTHER" id="PTHR47372">
    <property type="entry name" value="DAUER UP-REGULATED-RELATED"/>
    <property type="match status" value="1"/>
</dbReference>
<protein>
    <submittedName>
        <fullName evidence="2">Uncharacterized protein</fullName>
    </submittedName>
</protein>
<dbReference type="PANTHER" id="PTHR47372:SF5">
    <property type="entry name" value="LATE EMBRYOGENESIS ABUNDANT PROTEIN (LEA) FAMILY PROTEIN"/>
    <property type="match status" value="1"/>
</dbReference>
<evidence type="ECO:0000313" key="3">
    <source>
        <dbReference type="Proteomes" id="UP000664203"/>
    </source>
</evidence>
<dbReference type="OrthoDB" id="376826at2759"/>
<evidence type="ECO:0000313" key="2">
    <source>
        <dbReference type="EMBL" id="CAF9934932.1"/>
    </source>
</evidence>
<evidence type="ECO:0000256" key="1">
    <source>
        <dbReference type="SAM" id="MobiDB-lite"/>
    </source>
</evidence>
<feature type="compositionally biased region" description="Basic and acidic residues" evidence="1">
    <location>
        <begin position="248"/>
        <end position="272"/>
    </location>
</feature>
<proteinExistence type="predicted"/>
<sequence length="272" mass="29670">MSSQTMTNGDKSSQTIDHLTSYPVVSDAISTFKSNPYGKKSLDLSNTGYEKLVAPFVPYAKRPYGYVAPYVAKADSLGSDALSKVDHTFPIMKEDTEKIKGTVLDYAYFPFRLVGDSKNYVLDTYSSEYKKCGGDGYVAGSKAMITTGLVVTSDTLAWLSTFLGQKKEEGADYAAKKYDAASNYAHDKSGQAMKYAEEKSEQAKELAYQKKEQAKDMATNAKDMAFQKTDEGKDMAANAKDTAQAKGNEAKDTAQSKGTEAKETAKEKSSKK</sequence>
<dbReference type="EMBL" id="CAJPDR010000396">
    <property type="protein sequence ID" value="CAF9934932.1"/>
    <property type="molecule type" value="Genomic_DNA"/>
</dbReference>
<organism evidence="2 3">
    <name type="scientific">Alectoria fallacina</name>
    <dbReference type="NCBI Taxonomy" id="1903189"/>
    <lineage>
        <taxon>Eukaryota</taxon>
        <taxon>Fungi</taxon>
        <taxon>Dikarya</taxon>
        <taxon>Ascomycota</taxon>
        <taxon>Pezizomycotina</taxon>
        <taxon>Lecanoromycetes</taxon>
        <taxon>OSLEUM clade</taxon>
        <taxon>Lecanoromycetidae</taxon>
        <taxon>Lecanorales</taxon>
        <taxon>Lecanorineae</taxon>
        <taxon>Parmeliaceae</taxon>
        <taxon>Alectoria</taxon>
    </lineage>
</organism>